<proteinExistence type="predicted"/>
<accession>A0A059DCU6</accession>
<feature type="region of interest" description="Disordered" evidence="1">
    <location>
        <begin position="106"/>
        <end position="127"/>
    </location>
</feature>
<protein>
    <submittedName>
        <fullName evidence="2">Uncharacterized protein</fullName>
    </submittedName>
</protein>
<evidence type="ECO:0000256" key="1">
    <source>
        <dbReference type="SAM" id="MobiDB-lite"/>
    </source>
</evidence>
<name>A0A059DCU6_EUCGR</name>
<dbReference type="AlphaFoldDB" id="A0A059DCU6"/>
<organism evidence="2">
    <name type="scientific">Eucalyptus grandis</name>
    <name type="common">Flooded gum</name>
    <dbReference type="NCBI Taxonomy" id="71139"/>
    <lineage>
        <taxon>Eukaryota</taxon>
        <taxon>Viridiplantae</taxon>
        <taxon>Streptophyta</taxon>
        <taxon>Embryophyta</taxon>
        <taxon>Tracheophyta</taxon>
        <taxon>Spermatophyta</taxon>
        <taxon>Magnoliopsida</taxon>
        <taxon>eudicotyledons</taxon>
        <taxon>Gunneridae</taxon>
        <taxon>Pentapetalae</taxon>
        <taxon>rosids</taxon>
        <taxon>malvids</taxon>
        <taxon>Myrtales</taxon>
        <taxon>Myrtaceae</taxon>
        <taxon>Myrtoideae</taxon>
        <taxon>Eucalypteae</taxon>
        <taxon>Eucalyptus</taxon>
    </lineage>
</organism>
<gene>
    <name evidence="2" type="ORF">EUGRSUZ_A00454</name>
</gene>
<dbReference type="Gramene" id="KCW88040">
    <property type="protein sequence ID" value="KCW88040"/>
    <property type="gene ID" value="EUGRSUZ_A00454"/>
</dbReference>
<dbReference type="InParanoid" id="A0A059DCU6"/>
<sequence length="259" mass="27659">MMSPANGSAPLAPRPPIPTCCLGAPFSTGDNTITTFGQSQNFTSQSTMPSHVIGSPSQRDYTLNGNVPPSGLPHDSLLSFPNGHNGLTASPSPVQPQNTYLGNPMKSPANSEDFASQPTVPSRVISSPSQMDYTWNGNVPTFEPHRDSLLSFRKGHNGAADLPLPGQLQNTNCEDTMAFPVDENAPPTERQPISADPLSGLFSQGDKRIASFGPPIRSPDIHSQMFNHSPIAPCPEGAYAMEELHVDFDATDPLWSDPP</sequence>
<reference evidence="2" key="1">
    <citation type="submission" date="2013-07" db="EMBL/GenBank/DDBJ databases">
        <title>The genome of Eucalyptus grandis.</title>
        <authorList>
            <person name="Schmutz J."/>
            <person name="Hayes R."/>
            <person name="Myburg A."/>
            <person name="Tuskan G."/>
            <person name="Grattapaglia D."/>
            <person name="Rokhsar D.S."/>
        </authorList>
    </citation>
    <scope>NUCLEOTIDE SEQUENCE</scope>
    <source>
        <tissue evidence="2">Leaf extractions</tissue>
    </source>
</reference>
<dbReference type="EMBL" id="KK198753">
    <property type="protein sequence ID" value="KCW88040.1"/>
    <property type="molecule type" value="Genomic_DNA"/>
</dbReference>
<feature type="compositionally biased region" description="Polar residues" evidence="1">
    <location>
        <begin position="108"/>
        <end position="127"/>
    </location>
</feature>
<evidence type="ECO:0000313" key="2">
    <source>
        <dbReference type="EMBL" id="KCW88040.1"/>
    </source>
</evidence>